<accession>A0A3P1TDZ3</accession>
<sequence length="153" mass="16663">MNRRSVLKLAPIGVLGVGLAAANVSNASAWGGAPDWWTTEDTQWSMALFGFLGFDEIDGVYGPRTTEAVRNFQYQRNLAVDGIVGSATVDSITHVVMNVQDVVDVRMDGLAGPVTRQGVTDYQIRHGLTVTRFADYPTLAHMGKPFFRDMRGG</sequence>
<dbReference type="SUPFAM" id="SSF47090">
    <property type="entry name" value="PGBD-like"/>
    <property type="match status" value="2"/>
</dbReference>
<protein>
    <recommendedName>
        <fullName evidence="2">Peptidoglycan binding-like domain-containing protein</fullName>
    </recommendedName>
</protein>
<feature type="signal peptide" evidence="1">
    <location>
        <begin position="1"/>
        <end position="29"/>
    </location>
</feature>
<evidence type="ECO:0000256" key="1">
    <source>
        <dbReference type="SAM" id="SignalP"/>
    </source>
</evidence>
<dbReference type="OrthoDB" id="5620138at2"/>
<reference evidence="3 4" key="1">
    <citation type="submission" date="2018-11" db="EMBL/GenBank/DDBJ databases">
        <title>Genomes From Bacteria Associated with the Canine Oral Cavity: a Test Case for Automated Genome-Based Taxonomic Assignment.</title>
        <authorList>
            <person name="Coil D.A."/>
            <person name="Jospin G."/>
            <person name="Darling A.E."/>
            <person name="Wallis C."/>
            <person name="Davis I.J."/>
            <person name="Harris S."/>
            <person name="Eisen J.A."/>
            <person name="Holcombe L.J."/>
            <person name="O'Flynn C."/>
        </authorList>
    </citation>
    <scope>NUCLEOTIDE SEQUENCE [LARGE SCALE GENOMIC DNA]</scope>
    <source>
        <strain evidence="3 4">OH887_COT-365</strain>
    </source>
</reference>
<keyword evidence="1" id="KW-0732">Signal</keyword>
<dbReference type="Gene3D" id="1.10.101.10">
    <property type="entry name" value="PGBD-like superfamily/PGBD"/>
    <property type="match status" value="1"/>
</dbReference>
<evidence type="ECO:0000313" key="4">
    <source>
        <dbReference type="Proteomes" id="UP000280819"/>
    </source>
</evidence>
<dbReference type="InterPro" id="IPR002477">
    <property type="entry name" value="Peptidoglycan-bd-like"/>
</dbReference>
<gene>
    <name evidence="3" type="ORF">EII34_03475</name>
</gene>
<comment type="caution">
    <text evidence="3">The sequence shown here is derived from an EMBL/GenBank/DDBJ whole genome shotgun (WGS) entry which is preliminary data.</text>
</comment>
<feature type="domain" description="Peptidoglycan binding-like" evidence="2">
    <location>
        <begin position="50"/>
        <end position="90"/>
    </location>
</feature>
<feature type="chain" id="PRO_5018025935" description="Peptidoglycan binding-like domain-containing protein" evidence="1">
    <location>
        <begin position="30"/>
        <end position="153"/>
    </location>
</feature>
<evidence type="ECO:0000313" key="3">
    <source>
        <dbReference type="EMBL" id="RRD06733.1"/>
    </source>
</evidence>
<dbReference type="AlphaFoldDB" id="A0A3P1TDZ3"/>
<dbReference type="InterPro" id="IPR036366">
    <property type="entry name" value="PGBDSf"/>
</dbReference>
<name>A0A3P1TDZ3_9ACTN</name>
<dbReference type="EMBL" id="RQZG01000002">
    <property type="protein sequence ID" value="RRD06733.1"/>
    <property type="molecule type" value="Genomic_DNA"/>
</dbReference>
<proteinExistence type="predicted"/>
<evidence type="ECO:0000259" key="2">
    <source>
        <dbReference type="Pfam" id="PF01471"/>
    </source>
</evidence>
<dbReference type="Proteomes" id="UP000280819">
    <property type="component" value="Unassembled WGS sequence"/>
</dbReference>
<organism evidence="3 4">
    <name type="scientific">Arachnia propionica</name>
    <dbReference type="NCBI Taxonomy" id="1750"/>
    <lineage>
        <taxon>Bacteria</taxon>
        <taxon>Bacillati</taxon>
        <taxon>Actinomycetota</taxon>
        <taxon>Actinomycetes</taxon>
        <taxon>Propionibacteriales</taxon>
        <taxon>Propionibacteriaceae</taxon>
        <taxon>Arachnia</taxon>
    </lineage>
</organism>
<dbReference type="InterPro" id="IPR036365">
    <property type="entry name" value="PGBD-like_sf"/>
</dbReference>
<dbReference type="Pfam" id="PF01471">
    <property type="entry name" value="PG_binding_1"/>
    <property type="match status" value="1"/>
</dbReference>